<gene>
    <name evidence="1" type="ORF">RPMA_07145</name>
</gene>
<name>A0ABX8A895_9BRAD</name>
<evidence type="ECO:0000313" key="2">
    <source>
        <dbReference type="Proteomes" id="UP000682843"/>
    </source>
</evidence>
<dbReference type="GO" id="GO:0005524">
    <property type="term" value="F:ATP binding"/>
    <property type="evidence" value="ECO:0007669"/>
    <property type="project" value="UniProtKB-KW"/>
</dbReference>
<proteinExistence type="predicted"/>
<protein>
    <submittedName>
        <fullName evidence="1">ATP-binding protein</fullName>
    </submittedName>
</protein>
<dbReference type="EMBL" id="CP036498">
    <property type="protein sequence ID" value="QUS38635.1"/>
    <property type="molecule type" value="Genomic_DNA"/>
</dbReference>
<organism evidence="1 2">
    <name type="scientific">Tardiphaga alba</name>
    <dbReference type="NCBI Taxonomy" id="340268"/>
    <lineage>
        <taxon>Bacteria</taxon>
        <taxon>Pseudomonadati</taxon>
        <taxon>Pseudomonadota</taxon>
        <taxon>Alphaproteobacteria</taxon>
        <taxon>Hyphomicrobiales</taxon>
        <taxon>Nitrobacteraceae</taxon>
        <taxon>Tardiphaga</taxon>
    </lineage>
</organism>
<keyword evidence="1" id="KW-0067">ATP-binding</keyword>
<dbReference type="SUPFAM" id="SSF52540">
    <property type="entry name" value="P-loop containing nucleoside triphosphate hydrolases"/>
    <property type="match status" value="1"/>
</dbReference>
<reference evidence="1 2" key="1">
    <citation type="submission" date="2019-02" db="EMBL/GenBank/DDBJ databases">
        <title>Emended description of the genus Rhodopseudomonas and description of Rhodopseudomonas albus sp. nov., a non-phototrophic, heavy-metal-tolerant bacterium isolated from garden soil.</title>
        <authorList>
            <person name="Bao Z."/>
            <person name="Cao W.W."/>
            <person name="Sato Y."/>
            <person name="Nishizawa T."/>
            <person name="Zhao J."/>
            <person name="Guo Y."/>
            <person name="Ohta H."/>
        </authorList>
    </citation>
    <scope>NUCLEOTIDE SEQUENCE [LARGE SCALE GENOMIC DNA]</scope>
    <source>
        <strain evidence="1 2">SK50-23</strain>
    </source>
</reference>
<dbReference type="Gene3D" id="3.40.50.300">
    <property type="entry name" value="P-loop containing nucleotide triphosphate hydrolases"/>
    <property type="match status" value="1"/>
</dbReference>
<keyword evidence="2" id="KW-1185">Reference proteome</keyword>
<accession>A0ABX8A895</accession>
<evidence type="ECO:0000313" key="1">
    <source>
        <dbReference type="EMBL" id="QUS38635.1"/>
    </source>
</evidence>
<dbReference type="Proteomes" id="UP000682843">
    <property type="component" value="Chromosome"/>
</dbReference>
<dbReference type="RefSeq" id="WP_211912170.1">
    <property type="nucleotide sequence ID" value="NZ_CP036498.1"/>
</dbReference>
<keyword evidence="1" id="KW-0547">Nucleotide-binding</keyword>
<dbReference type="InterPro" id="IPR027417">
    <property type="entry name" value="P-loop_NTPase"/>
</dbReference>
<sequence length="368" mass="41704">MFLPDGAIRNIEGPMWDYKVGFCLPKAELHPEPVLTCELMHDIAALYNAFGGYLVIAFKEENADHFKRLWNKDDFDKLTDRYFKTYIPIAPLLCDRTIGGDKAKLLLLHVAKRSIGPPIAYKRNSAARSDQSLVFRLDDIPLRYGSSTLVINQRHDLLVFAFGDRKADIGEMPGPLNEVDNNLPARDPNLIEFIGRREYLVQLWNWLADTRNPVKILTALGGTGKTAIAYEFCEQVVKTRSEAFAKVIWLTAKSQTYAAILQKYVSTTRTDFTDIDTFLDAFLSEIGCLTSDFEQFENLEDKLDFAKELIKDVPVLLVIDDLDSLDPDKQIELYSRIAQLFDQGLSKTTQAESCLRRVSSQAPVQTGY</sequence>